<keyword evidence="2" id="KW-0472">Membrane</keyword>
<feature type="region of interest" description="Disordered" evidence="1">
    <location>
        <begin position="112"/>
        <end position="144"/>
    </location>
</feature>
<evidence type="ECO:0000256" key="2">
    <source>
        <dbReference type="SAM" id="Phobius"/>
    </source>
</evidence>
<organism evidence="3 4">
    <name type="scientific">Candidatus Falkowbacteria bacterium RIFOXYA2_FULL_47_19</name>
    <dbReference type="NCBI Taxonomy" id="1797994"/>
    <lineage>
        <taxon>Bacteria</taxon>
        <taxon>Candidatus Falkowiibacteriota</taxon>
    </lineage>
</organism>
<accession>A0A1F5SLY3</accession>
<keyword evidence="2" id="KW-1133">Transmembrane helix</keyword>
<evidence type="ECO:0000256" key="1">
    <source>
        <dbReference type="SAM" id="MobiDB-lite"/>
    </source>
</evidence>
<evidence type="ECO:0000313" key="3">
    <source>
        <dbReference type="EMBL" id="OGF27669.1"/>
    </source>
</evidence>
<protein>
    <submittedName>
        <fullName evidence="3">Uncharacterized protein</fullName>
    </submittedName>
</protein>
<sequence>MIKIKHLTKKQALIAGFVLAGLVILGVLINLFFKPAPKALYEVAVFAHDQGDNSAESLKNDMKIGDVLIMKKQEEGKILQWSTTERISFLILKMELTEDEVQKLTMADEREIPKKEWSEEEKKRAEEEETRAKQEGREYRPKPKTETLRPRLYRIRLEDEIFAGFLREQLMNGQPYTERVFDWGVVEKKNAL</sequence>
<dbReference type="Proteomes" id="UP000178367">
    <property type="component" value="Unassembled WGS sequence"/>
</dbReference>
<gene>
    <name evidence="3" type="ORF">A2227_03775</name>
</gene>
<comment type="caution">
    <text evidence="3">The sequence shown here is derived from an EMBL/GenBank/DDBJ whole genome shotgun (WGS) entry which is preliminary data.</text>
</comment>
<proteinExistence type="predicted"/>
<dbReference type="AlphaFoldDB" id="A0A1F5SLY3"/>
<name>A0A1F5SLY3_9BACT</name>
<dbReference type="STRING" id="1797994.A2227_03775"/>
<reference evidence="3 4" key="1">
    <citation type="journal article" date="2016" name="Nat. Commun.">
        <title>Thousands of microbial genomes shed light on interconnected biogeochemical processes in an aquifer system.</title>
        <authorList>
            <person name="Anantharaman K."/>
            <person name="Brown C.T."/>
            <person name="Hug L.A."/>
            <person name="Sharon I."/>
            <person name="Castelle C.J."/>
            <person name="Probst A.J."/>
            <person name="Thomas B.C."/>
            <person name="Singh A."/>
            <person name="Wilkins M.J."/>
            <person name="Karaoz U."/>
            <person name="Brodie E.L."/>
            <person name="Williams K.H."/>
            <person name="Hubbard S.S."/>
            <person name="Banfield J.F."/>
        </authorList>
    </citation>
    <scope>NUCLEOTIDE SEQUENCE [LARGE SCALE GENOMIC DNA]</scope>
</reference>
<evidence type="ECO:0000313" key="4">
    <source>
        <dbReference type="Proteomes" id="UP000178367"/>
    </source>
</evidence>
<feature type="transmembrane region" description="Helical" evidence="2">
    <location>
        <begin position="12"/>
        <end position="33"/>
    </location>
</feature>
<dbReference type="EMBL" id="MFGB01000006">
    <property type="protein sequence ID" value="OGF27669.1"/>
    <property type="molecule type" value="Genomic_DNA"/>
</dbReference>
<keyword evidence="2" id="KW-0812">Transmembrane</keyword>